<gene>
    <name evidence="1" type="ORF">SAMN05444405_11523</name>
</gene>
<dbReference type="Gene3D" id="2.60.40.1120">
    <property type="entry name" value="Carboxypeptidase-like, regulatory domain"/>
    <property type="match status" value="1"/>
</dbReference>
<dbReference type="CDD" id="cd14948">
    <property type="entry name" value="BACON"/>
    <property type="match status" value="1"/>
</dbReference>
<sequence length="602" mass="67991">MRNLNLLITGILFLFLISSCTITDINEPVTISGKITDSSGTGLSDVKILLETSSEKINTQTSSDGKYTLVIPNGGVAFATFSKEGYTSETKSIAFKGGEKRVINLSMNTIKEDAYFRIITNDVSVKNRGGSFSVSIDTNVKYEFSCKEDWIKCEIISNNLYIEYDENKTLEERTATITLNADFGLTHTIKITQDAGPVLKLIDYIGKDNQTNFLTSVPFISFNREVKLASINSSYKDIDLTAEYSADRKTIYFPNIKIPPFISTTITYEVESTDSAKIKESFNLKVYEGKQEAKSNNGQKLLFTKDGKYCWLYTIIAFGTSTLTQYSTTDLSVTGSLAWKQNDYSDFFYNRYNNCLYILRNYRTDIEKMDIYDATTGKFIKEVDLSEYLNNSYISTLGFAENGLGLTFMNYKLYSINSAQNDKFEFLSDNSMLYDPHQVNSLIPREVDICNNGKMFVLTKGFEMDDVYTVDSETKELKHYYNVKGQYGVTNDLYSGIVLGSYYNNSITYLDFKTAEKHNVTTNNVGNFATIIATGEQYPTILTSSLATISLENGIEKKFSMDGSSTYIMKSSNDGEKIALIYNNNLYLFKSEVFTKYSNKIK</sequence>
<proteinExistence type="predicted"/>
<protein>
    <submittedName>
        <fullName evidence="1">Putative binding domain-containing protein, N-terminal</fullName>
    </submittedName>
</protein>
<dbReference type="RefSeq" id="WP_073403128.1">
    <property type="nucleotide sequence ID" value="NZ_FQTV01000015.1"/>
</dbReference>
<dbReference type="Gene3D" id="2.60.40.10">
    <property type="entry name" value="Immunoglobulins"/>
    <property type="match status" value="1"/>
</dbReference>
<dbReference type="AlphaFoldDB" id="A0A1M5EZ32"/>
<dbReference type="PROSITE" id="PS51257">
    <property type="entry name" value="PROKAR_LIPOPROTEIN"/>
    <property type="match status" value="1"/>
</dbReference>
<dbReference type="Pfam" id="PF13620">
    <property type="entry name" value="CarboxypepD_reg"/>
    <property type="match status" value="1"/>
</dbReference>
<dbReference type="Proteomes" id="UP000184509">
    <property type="component" value="Unassembled WGS sequence"/>
</dbReference>
<dbReference type="SUPFAM" id="SSF82171">
    <property type="entry name" value="DPP6 N-terminal domain-like"/>
    <property type="match status" value="1"/>
</dbReference>
<name>A0A1M5EZ32_9BACE</name>
<dbReference type="InterPro" id="IPR008969">
    <property type="entry name" value="CarboxyPept-like_regulatory"/>
</dbReference>
<evidence type="ECO:0000313" key="2">
    <source>
        <dbReference type="Proteomes" id="UP000184509"/>
    </source>
</evidence>
<dbReference type="InterPro" id="IPR013783">
    <property type="entry name" value="Ig-like_fold"/>
</dbReference>
<dbReference type="EMBL" id="FQTV01000015">
    <property type="protein sequence ID" value="SHF84514.1"/>
    <property type="molecule type" value="Genomic_DNA"/>
</dbReference>
<dbReference type="SUPFAM" id="SSF49464">
    <property type="entry name" value="Carboxypeptidase regulatory domain-like"/>
    <property type="match status" value="1"/>
</dbReference>
<dbReference type="STRING" id="1297750.SAMN05444405_11523"/>
<organism evidence="1 2">
    <name type="scientific">Bacteroides luti</name>
    <dbReference type="NCBI Taxonomy" id="1297750"/>
    <lineage>
        <taxon>Bacteria</taxon>
        <taxon>Pseudomonadati</taxon>
        <taxon>Bacteroidota</taxon>
        <taxon>Bacteroidia</taxon>
        <taxon>Bacteroidales</taxon>
        <taxon>Bacteroidaceae</taxon>
        <taxon>Bacteroides</taxon>
    </lineage>
</organism>
<accession>A0A1M5EZ32</accession>
<evidence type="ECO:0000313" key="1">
    <source>
        <dbReference type="EMBL" id="SHF84514.1"/>
    </source>
</evidence>
<dbReference type="OrthoDB" id="9783700at2"/>
<reference evidence="1 2" key="1">
    <citation type="submission" date="2016-11" db="EMBL/GenBank/DDBJ databases">
        <authorList>
            <person name="Jaros S."/>
            <person name="Januszkiewicz K."/>
            <person name="Wedrychowicz H."/>
        </authorList>
    </citation>
    <scope>NUCLEOTIDE SEQUENCE [LARGE SCALE GENOMIC DNA]</scope>
    <source>
        <strain evidence="1 2">DSM 26991</strain>
    </source>
</reference>
<keyword evidence="2" id="KW-1185">Reference proteome</keyword>
<dbReference type="InterPro" id="IPR024361">
    <property type="entry name" value="BACON"/>
</dbReference>